<dbReference type="PANTHER" id="PTHR33149">
    <property type="entry name" value="PHOTOSYSTEM II PROTEIN D1"/>
    <property type="match status" value="1"/>
</dbReference>
<dbReference type="Proteomes" id="UP001187192">
    <property type="component" value="Unassembled WGS sequence"/>
</dbReference>
<dbReference type="GO" id="GO:0009523">
    <property type="term" value="C:photosystem II"/>
    <property type="evidence" value="ECO:0007669"/>
    <property type="project" value="TreeGrafter"/>
</dbReference>
<comment type="caution">
    <text evidence="1">The sequence shown here is derived from an EMBL/GenBank/DDBJ whole genome shotgun (WGS) entry which is preliminary data.</text>
</comment>
<gene>
    <name evidence="1" type="ORF">TIFTF001_032576</name>
</gene>
<dbReference type="EMBL" id="BTGU01000151">
    <property type="protein sequence ID" value="GMN63497.1"/>
    <property type="molecule type" value="Genomic_DNA"/>
</dbReference>
<evidence type="ECO:0000313" key="1">
    <source>
        <dbReference type="EMBL" id="GMN63497.1"/>
    </source>
</evidence>
<dbReference type="GO" id="GO:0009772">
    <property type="term" value="P:photosynthetic electron transport in photosystem II"/>
    <property type="evidence" value="ECO:0007669"/>
    <property type="project" value="InterPro"/>
</dbReference>
<dbReference type="AlphaFoldDB" id="A0AA88DWJ5"/>
<accession>A0AA88DWJ5</accession>
<sequence length="112" mass="12251">MREPSVENGGAEIFYDQRKVLSLAGFEPTLPGKEGRPGELPFILFATLVYLVPHVARVAGGGYLFSATHGSLITSSLIRETTVNESANEGYRFGQEEETELMPSNKNICMGR</sequence>
<dbReference type="InterPro" id="IPR036854">
    <property type="entry name" value="Photo_II_D1/D2_sf"/>
</dbReference>
<organism evidence="1 2">
    <name type="scientific">Ficus carica</name>
    <name type="common">Common fig</name>
    <dbReference type="NCBI Taxonomy" id="3494"/>
    <lineage>
        <taxon>Eukaryota</taxon>
        <taxon>Viridiplantae</taxon>
        <taxon>Streptophyta</taxon>
        <taxon>Embryophyta</taxon>
        <taxon>Tracheophyta</taxon>
        <taxon>Spermatophyta</taxon>
        <taxon>Magnoliopsida</taxon>
        <taxon>eudicotyledons</taxon>
        <taxon>Gunneridae</taxon>
        <taxon>Pentapetalae</taxon>
        <taxon>rosids</taxon>
        <taxon>fabids</taxon>
        <taxon>Rosales</taxon>
        <taxon>Moraceae</taxon>
        <taxon>Ficeae</taxon>
        <taxon>Ficus</taxon>
    </lineage>
</organism>
<reference evidence="1" key="1">
    <citation type="submission" date="2023-07" db="EMBL/GenBank/DDBJ databases">
        <title>draft genome sequence of fig (Ficus carica).</title>
        <authorList>
            <person name="Takahashi T."/>
            <person name="Nishimura K."/>
        </authorList>
    </citation>
    <scope>NUCLEOTIDE SEQUENCE</scope>
</reference>
<keyword evidence="2" id="KW-1185">Reference proteome</keyword>
<dbReference type="SUPFAM" id="SSF81483">
    <property type="entry name" value="Bacterial photosystem II reaction centre, L and M subunits"/>
    <property type="match status" value="1"/>
</dbReference>
<evidence type="ECO:0000313" key="2">
    <source>
        <dbReference type="Proteomes" id="UP001187192"/>
    </source>
</evidence>
<proteinExistence type="predicted"/>
<protein>
    <submittedName>
        <fullName evidence="1">Uncharacterized protein</fullName>
    </submittedName>
</protein>
<dbReference type="PANTHER" id="PTHR33149:SF12">
    <property type="entry name" value="PHOTOSYSTEM II D2 PROTEIN"/>
    <property type="match status" value="1"/>
</dbReference>
<dbReference type="GO" id="GO:0009535">
    <property type="term" value="C:chloroplast thylakoid membrane"/>
    <property type="evidence" value="ECO:0007669"/>
    <property type="project" value="TreeGrafter"/>
</dbReference>
<name>A0AA88DWJ5_FICCA</name>
<dbReference type="InterPro" id="IPR055266">
    <property type="entry name" value="D1/D2"/>
</dbReference>